<evidence type="ECO:0008006" key="4">
    <source>
        <dbReference type="Google" id="ProtNLM"/>
    </source>
</evidence>
<comment type="caution">
    <text evidence="2">The sequence shown here is derived from an EMBL/GenBank/DDBJ whole genome shotgun (WGS) entry which is preliminary data.</text>
</comment>
<dbReference type="InterPro" id="IPR019429">
    <property type="entry name" value="7TM_GPCR_serpentine_rcpt_Sri"/>
</dbReference>
<sequence>MAVLGAISVVISCILIYFIARKTPLASRQYRLGLIVLQMCFLIFDVHWCFLFVPLLSLPYFGIYCTGLLCTTVKVDVHAHMTLMLFVTIETFVWFFVCMMQRHQAVVPLASNLRCSTMTLNRIIYVLSTLIAAAGPIGFSTCRLTAKEIEWTLEMYLMRWLESKPQYLVYSIPLRPQTQIYVGIFLITMVFFSIACISLMVHTMHVVRRSMLNSGKSKDIKNAAMRNLFIQFAVFACSLLFPGFLLVFNVWVPFDVEIFVLCQVLFAAHSLASSLVALLINSNYRRYLQCWKKSKATTTVVVSSRKTTATVLTVNGLSKAID</sequence>
<keyword evidence="3" id="KW-1185">Reference proteome</keyword>
<proteinExistence type="predicted"/>
<dbReference type="PANTHER" id="PTHR45830">
    <property type="entry name" value="SERPENTINE RECEPTOR, CLASS I"/>
    <property type="match status" value="1"/>
</dbReference>
<dbReference type="PANTHER" id="PTHR45830:SF15">
    <property type="entry name" value="SERPENTINE RECEPTOR, CLASS I"/>
    <property type="match status" value="1"/>
</dbReference>
<dbReference type="Proteomes" id="UP001328107">
    <property type="component" value="Unassembled WGS sequence"/>
</dbReference>
<feature type="transmembrane region" description="Helical" evidence="1">
    <location>
        <begin position="258"/>
        <end position="280"/>
    </location>
</feature>
<feature type="transmembrane region" description="Helical" evidence="1">
    <location>
        <begin position="228"/>
        <end position="252"/>
    </location>
</feature>
<feature type="transmembrane region" description="Helical" evidence="1">
    <location>
        <begin position="119"/>
        <end position="139"/>
    </location>
</feature>
<feature type="transmembrane region" description="Helical" evidence="1">
    <location>
        <begin position="77"/>
        <end position="98"/>
    </location>
</feature>
<name>A0AAN5C9G2_9BILA</name>
<protein>
    <recommendedName>
        <fullName evidence="4">G protein-coupled receptor</fullName>
    </recommendedName>
</protein>
<reference evidence="3" key="1">
    <citation type="submission" date="2022-10" db="EMBL/GenBank/DDBJ databases">
        <title>Genome assembly of Pristionchus species.</title>
        <authorList>
            <person name="Yoshida K."/>
            <person name="Sommer R.J."/>
        </authorList>
    </citation>
    <scope>NUCLEOTIDE SEQUENCE [LARGE SCALE GENOMIC DNA]</scope>
    <source>
        <strain evidence="3">RS5460</strain>
    </source>
</reference>
<feature type="transmembrane region" description="Helical" evidence="1">
    <location>
        <begin position="6"/>
        <end position="23"/>
    </location>
</feature>
<evidence type="ECO:0000313" key="2">
    <source>
        <dbReference type="EMBL" id="GMR33126.1"/>
    </source>
</evidence>
<gene>
    <name evidence="2" type="ORF">PMAYCL1PPCAC_03321</name>
</gene>
<feature type="transmembrane region" description="Helical" evidence="1">
    <location>
        <begin position="180"/>
        <end position="207"/>
    </location>
</feature>
<dbReference type="EMBL" id="BTRK01000001">
    <property type="protein sequence ID" value="GMR33126.1"/>
    <property type="molecule type" value="Genomic_DNA"/>
</dbReference>
<keyword evidence="1" id="KW-0812">Transmembrane</keyword>
<keyword evidence="1" id="KW-0472">Membrane</keyword>
<evidence type="ECO:0000256" key="1">
    <source>
        <dbReference type="SAM" id="Phobius"/>
    </source>
</evidence>
<dbReference type="Pfam" id="PF10327">
    <property type="entry name" value="7TM_GPCR_Sri"/>
    <property type="match status" value="1"/>
</dbReference>
<evidence type="ECO:0000313" key="3">
    <source>
        <dbReference type="Proteomes" id="UP001328107"/>
    </source>
</evidence>
<organism evidence="2 3">
    <name type="scientific">Pristionchus mayeri</name>
    <dbReference type="NCBI Taxonomy" id="1317129"/>
    <lineage>
        <taxon>Eukaryota</taxon>
        <taxon>Metazoa</taxon>
        <taxon>Ecdysozoa</taxon>
        <taxon>Nematoda</taxon>
        <taxon>Chromadorea</taxon>
        <taxon>Rhabditida</taxon>
        <taxon>Rhabditina</taxon>
        <taxon>Diplogasteromorpha</taxon>
        <taxon>Diplogasteroidea</taxon>
        <taxon>Neodiplogasteridae</taxon>
        <taxon>Pristionchus</taxon>
    </lineage>
</organism>
<dbReference type="AlphaFoldDB" id="A0AAN5C9G2"/>
<feature type="transmembrane region" description="Helical" evidence="1">
    <location>
        <begin position="35"/>
        <end position="57"/>
    </location>
</feature>
<keyword evidence="1" id="KW-1133">Transmembrane helix</keyword>
<accession>A0AAN5C9G2</accession>